<gene>
    <name evidence="4" type="ORF">FCN74_05860</name>
</gene>
<keyword evidence="5" id="KW-1185">Reference proteome</keyword>
<evidence type="ECO:0000256" key="2">
    <source>
        <dbReference type="SAM" id="SignalP"/>
    </source>
</evidence>
<dbReference type="OrthoDB" id="1348210at2"/>
<dbReference type="Pfam" id="PF13616">
    <property type="entry name" value="Rotamase_3"/>
    <property type="match status" value="1"/>
</dbReference>
<proteinExistence type="predicted"/>
<protein>
    <recommendedName>
        <fullName evidence="3">PpiC domain-containing protein</fullName>
    </recommendedName>
</protein>
<keyword evidence="1" id="KW-0413">Isomerase</keyword>
<feature type="signal peptide" evidence="2">
    <location>
        <begin position="1"/>
        <end position="19"/>
    </location>
</feature>
<dbReference type="EMBL" id="SWMU01000002">
    <property type="protein sequence ID" value="TKS56561.1"/>
    <property type="molecule type" value="Genomic_DNA"/>
</dbReference>
<keyword evidence="1" id="KW-0697">Rotamase</keyword>
<dbReference type="RefSeq" id="WP_138931664.1">
    <property type="nucleotide sequence ID" value="NZ_SWMU01000002.1"/>
</dbReference>
<name>A0A4U5TRV6_9FLAO</name>
<keyword evidence="2" id="KW-0732">Signal</keyword>
<dbReference type="SUPFAM" id="SSF54534">
    <property type="entry name" value="FKBP-like"/>
    <property type="match status" value="1"/>
</dbReference>
<feature type="chain" id="PRO_5020958447" description="PpiC domain-containing protein" evidence="2">
    <location>
        <begin position="20"/>
        <end position="212"/>
    </location>
</feature>
<evidence type="ECO:0000259" key="3">
    <source>
        <dbReference type="PROSITE" id="PS50198"/>
    </source>
</evidence>
<dbReference type="PROSITE" id="PS50198">
    <property type="entry name" value="PPIC_PPIASE_2"/>
    <property type="match status" value="1"/>
</dbReference>
<organism evidence="4 5">
    <name type="scientific">Mesohalobacter halotolerans</name>
    <dbReference type="NCBI Taxonomy" id="1883405"/>
    <lineage>
        <taxon>Bacteria</taxon>
        <taxon>Pseudomonadati</taxon>
        <taxon>Bacteroidota</taxon>
        <taxon>Flavobacteriia</taxon>
        <taxon>Flavobacteriales</taxon>
        <taxon>Flavobacteriaceae</taxon>
        <taxon>Mesohalobacter</taxon>
    </lineage>
</organism>
<reference evidence="4 5" key="1">
    <citation type="submission" date="2019-04" db="EMBL/GenBank/DDBJ databases">
        <title>Psychroflexus halotolerans sp. nov., isolated from a marine solar saltern.</title>
        <authorList>
            <person name="Feng X."/>
        </authorList>
    </citation>
    <scope>NUCLEOTIDE SEQUENCE [LARGE SCALE GENOMIC DNA]</scope>
    <source>
        <strain evidence="4 5">WDS2C27</strain>
    </source>
</reference>
<feature type="domain" description="PpiC" evidence="3">
    <location>
        <begin position="95"/>
        <end position="169"/>
    </location>
</feature>
<dbReference type="GO" id="GO:0003755">
    <property type="term" value="F:peptidyl-prolyl cis-trans isomerase activity"/>
    <property type="evidence" value="ECO:0007669"/>
    <property type="project" value="UniProtKB-KW"/>
</dbReference>
<sequence length="212" mass="25284">MNKFYFTLLFVLFCIPLNAQRNLFNQRYDEISKDFNIDGNELKVYQNQGKLIIFNEEKHKTKLAKKLLKSRRGKTRTIKRAYYNLEYEVIGKEKIPHYRVRYIFIDKNKFETNEAFNAYLKKIRSLLDDVTFKSIAMQYSMDYQQNVGGDSGWFKQGKTHSEFFKKATASNKLADEIFEFEVPEINAYYFVKKTHSKQDIKEVLVVETKVKK</sequence>
<comment type="caution">
    <text evidence="4">The sequence shown here is derived from an EMBL/GenBank/DDBJ whole genome shotgun (WGS) entry which is preliminary data.</text>
</comment>
<dbReference type="Gene3D" id="3.10.50.40">
    <property type="match status" value="1"/>
</dbReference>
<evidence type="ECO:0000256" key="1">
    <source>
        <dbReference type="PROSITE-ProRule" id="PRU00278"/>
    </source>
</evidence>
<dbReference type="AlphaFoldDB" id="A0A4U5TRV6"/>
<dbReference type="InterPro" id="IPR000297">
    <property type="entry name" value="PPIase_PpiC"/>
</dbReference>
<accession>A0A4U5TRV6</accession>
<evidence type="ECO:0000313" key="5">
    <source>
        <dbReference type="Proteomes" id="UP000306552"/>
    </source>
</evidence>
<evidence type="ECO:0000313" key="4">
    <source>
        <dbReference type="EMBL" id="TKS56561.1"/>
    </source>
</evidence>
<dbReference type="Proteomes" id="UP000306552">
    <property type="component" value="Unassembled WGS sequence"/>
</dbReference>
<dbReference type="InterPro" id="IPR046357">
    <property type="entry name" value="PPIase_dom_sf"/>
</dbReference>